<reference evidence="1 2" key="1">
    <citation type="journal article" date="2019" name="Nat. Microbiol.">
        <title>Mediterranean grassland soil C-N compound turnover is dependent on rainfall and depth, and is mediated by genomically divergent microorganisms.</title>
        <authorList>
            <person name="Diamond S."/>
            <person name="Andeer P.F."/>
            <person name="Li Z."/>
            <person name="Crits-Christoph A."/>
            <person name="Burstein D."/>
            <person name="Anantharaman K."/>
            <person name="Lane K.R."/>
            <person name="Thomas B.C."/>
            <person name="Pan C."/>
            <person name="Northen T.R."/>
            <person name="Banfield J.F."/>
        </authorList>
    </citation>
    <scope>NUCLEOTIDE SEQUENCE [LARGE SCALE GENOMIC DNA]</scope>
    <source>
        <strain evidence="1">NP_8</strain>
    </source>
</reference>
<dbReference type="Proteomes" id="UP000318834">
    <property type="component" value="Unassembled WGS sequence"/>
</dbReference>
<dbReference type="EMBL" id="VBAP01000081">
    <property type="protein sequence ID" value="TMI72720.1"/>
    <property type="molecule type" value="Genomic_DNA"/>
</dbReference>
<gene>
    <name evidence="1" type="ORF">E6H05_10745</name>
</gene>
<sequence length="67" mass="7601">MERLRAEHPNTFIHVILSQILMDNLVEQALHQNTTVIFKLALQHIPMVVVTDVAYPLTPRASEAIVL</sequence>
<dbReference type="AlphaFoldDB" id="A0A537IN31"/>
<accession>A0A537IN31</accession>
<protein>
    <submittedName>
        <fullName evidence="1">Uncharacterized protein</fullName>
    </submittedName>
</protein>
<organism evidence="1 2">
    <name type="scientific">Candidatus Segetimicrobium genomatis</name>
    <dbReference type="NCBI Taxonomy" id="2569760"/>
    <lineage>
        <taxon>Bacteria</taxon>
        <taxon>Bacillati</taxon>
        <taxon>Candidatus Sysuimicrobiota</taxon>
        <taxon>Candidatus Sysuimicrobiia</taxon>
        <taxon>Candidatus Sysuimicrobiales</taxon>
        <taxon>Candidatus Segetimicrobiaceae</taxon>
        <taxon>Candidatus Segetimicrobium</taxon>
    </lineage>
</organism>
<evidence type="ECO:0000313" key="1">
    <source>
        <dbReference type="EMBL" id="TMI72720.1"/>
    </source>
</evidence>
<evidence type="ECO:0000313" key="2">
    <source>
        <dbReference type="Proteomes" id="UP000318834"/>
    </source>
</evidence>
<name>A0A537IN31_9BACT</name>
<comment type="caution">
    <text evidence="1">The sequence shown here is derived from an EMBL/GenBank/DDBJ whole genome shotgun (WGS) entry which is preliminary data.</text>
</comment>
<proteinExistence type="predicted"/>